<dbReference type="Proteomes" id="UP001055439">
    <property type="component" value="Chromosome 7"/>
</dbReference>
<sequence length="60" mass="6667">MCTLGWRRRMAGRTTHGPSLPARSAPRASISWDCVATSMTNTRSRLGTGYHCVLRVLCRC</sequence>
<reference evidence="2" key="1">
    <citation type="submission" date="2022-05" db="EMBL/GenBank/DDBJ databases">
        <title>The Musa troglodytarum L. genome provides insights into the mechanism of non-climacteric behaviour and enrichment of carotenoids.</title>
        <authorList>
            <person name="Wang J."/>
        </authorList>
    </citation>
    <scope>NUCLEOTIDE SEQUENCE</scope>
    <source>
        <tissue evidence="2">Leaf</tissue>
    </source>
</reference>
<accession>A0A9E7GJE3</accession>
<dbReference type="EMBL" id="CP097509">
    <property type="protein sequence ID" value="URE16301.1"/>
    <property type="molecule type" value="Genomic_DNA"/>
</dbReference>
<proteinExistence type="predicted"/>
<protein>
    <submittedName>
        <fullName evidence="2">Uncharacterized protein</fullName>
    </submittedName>
</protein>
<dbReference type="AlphaFoldDB" id="A0A9E7GJE3"/>
<organism evidence="2 3">
    <name type="scientific">Musa troglodytarum</name>
    <name type="common">fe'i banana</name>
    <dbReference type="NCBI Taxonomy" id="320322"/>
    <lineage>
        <taxon>Eukaryota</taxon>
        <taxon>Viridiplantae</taxon>
        <taxon>Streptophyta</taxon>
        <taxon>Embryophyta</taxon>
        <taxon>Tracheophyta</taxon>
        <taxon>Spermatophyta</taxon>
        <taxon>Magnoliopsida</taxon>
        <taxon>Liliopsida</taxon>
        <taxon>Zingiberales</taxon>
        <taxon>Musaceae</taxon>
        <taxon>Musa</taxon>
    </lineage>
</organism>
<dbReference type="OrthoDB" id="6270329at2759"/>
<evidence type="ECO:0000313" key="3">
    <source>
        <dbReference type="Proteomes" id="UP001055439"/>
    </source>
</evidence>
<gene>
    <name evidence="2" type="ORF">MUK42_31068</name>
</gene>
<feature type="compositionally biased region" description="Basic residues" evidence="1">
    <location>
        <begin position="1"/>
        <end position="11"/>
    </location>
</feature>
<evidence type="ECO:0000256" key="1">
    <source>
        <dbReference type="SAM" id="MobiDB-lite"/>
    </source>
</evidence>
<name>A0A9E7GJE3_9LILI</name>
<evidence type="ECO:0000313" key="2">
    <source>
        <dbReference type="EMBL" id="URE16301.1"/>
    </source>
</evidence>
<feature type="region of interest" description="Disordered" evidence="1">
    <location>
        <begin position="1"/>
        <end position="25"/>
    </location>
</feature>
<keyword evidence="3" id="KW-1185">Reference proteome</keyword>